<accession>A9B6I9</accession>
<feature type="transmembrane region" description="Helical" evidence="1">
    <location>
        <begin position="65"/>
        <end position="83"/>
    </location>
</feature>
<feature type="transmembrane region" description="Helical" evidence="1">
    <location>
        <begin position="40"/>
        <end position="58"/>
    </location>
</feature>
<dbReference type="EMBL" id="CP000875">
    <property type="protein sequence ID" value="ABX02892.1"/>
    <property type="molecule type" value="Genomic_DNA"/>
</dbReference>
<keyword evidence="1" id="KW-0472">Membrane</keyword>
<feature type="transmembrane region" description="Helical" evidence="1">
    <location>
        <begin position="239"/>
        <end position="261"/>
    </location>
</feature>
<keyword evidence="1" id="KW-0812">Transmembrane</keyword>
<feature type="transmembrane region" description="Helical" evidence="1">
    <location>
        <begin position="12"/>
        <end position="34"/>
    </location>
</feature>
<dbReference type="BioCyc" id="HAUR316274:GHYA-243-MONOMER"/>
<evidence type="ECO:0000313" key="2">
    <source>
        <dbReference type="EMBL" id="ABX02892.1"/>
    </source>
</evidence>
<gene>
    <name evidence="2" type="ordered locus">Haur_0240</name>
</gene>
<reference evidence="2 3" key="1">
    <citation type="journal article" date="2011" name="Stand. Genomic Sci.">
        <title>Complete genome sequence of the filamentous gliding predatory bacterium Herpetosiphon aurantiacus type strain (114-95(T)).</title>
        <authorList>
            <person name="Kiss H."/>
            <person name="Nett M."/>
            <person name="Domin N."/>
            <person name="Martin K."/>
            <person name="Maresca J.A."/>
            <person name="Copeland A."/>
            <person name="Lapidus A."/>
            <person name="Lucas S."/>
            <person name="Berry K.W."/>
            <person name="Glavina Del Rio T."/>
            <person name="Dalin E."/>
            <person name="Tice H."/>
            <person name="Pitluck S."/>
            <person name="Richardson P."/>
            <person name="Bruce D."/>
            <person name="Goodwin L."/>
            <person name="Han C."/>
            <person name="Detter J.C."/>
            <person name="Schmutz J."/>
            <person name="Brettin T."/>
            <person name="Land M."/>
            <person name="Hauser L."/>
            <person name="Kyrpides N.C."/>
            <person name="Ivanova N."/>
            <person name="Goker M."/>
            <person name="Woyke T."/>
            <person name="Klenk H.P."/>
            <person name="Bryant D.A."/>
        </authorList>
    </citation>
    <scope>NUCLEOTIDE SEQUENCE [LARGE SCALE GENOMIC DNA]</scope>
    <source>
        <strain evidence="3">ATCC 23779 / DSM 785 / 114-95</strain>
    </source>
</reference>
<name>A9B6I9_HERA2</name>
<evidence type="ECO:0000313" key="3">
    <source>
        <dbReference type="Proteomes" id="UP000000787"/>
    </source>
</evidence>
<sequence>MMKIQWLNFGRTLIVGILFGLWCAVLGGAIGFWLGESASYLLGVIAGIASIFLFVRLSHRWINHTLLGVICLLNIGTLIGTAIGTSSERLYYGQVQIDNIRAEQISQHPEAMIFTLEQAVVQHEYGVTFAYTTSDARRSSTTWHAISVAPLTSPDWQPDQPVPAWAVCGGYFEYECEEWQQPIKAALISKPTNQNPQQTAITKNLDTHGYSAIENAPRLYVGSSVESLMADHRFIWRSTWLFVNGIWAVPFFIFVGAELLWNTLKQLFTKKPS</sequence>
<evidence type="ECO:0000256" key="1">
    <source>
        <dbReference type="SAM" id="Phobius"/>
    </source>
</evidence>
<keyword evidence="3" id="KW-1185">Reference proteome</keyword>
<keyword evidence="1" id="KW-1133">Transmembrane helix</keyword>
<dbReference type="Proteomes" id="UP000000787">
    <property type="component" value="Chromosome"/>
</dbReference>
<dbReference type="HOGENOM" id="CLU_1018512_0_0_0"/>
<dbReference type="STRING" id="316274.Haur_0240"/>
<protein>
    <submittedName>
        <fullName evidence="2">Uncharacterized protein</fullName>
    </submittedName>
</protein>
<organism evidence="2 3">
    <name type="scientific">Herpetosiphon aurantiacus (strain ATCC 23779 / DSM 785 / 114-95)</name>
    <dbReference type="NCBI Taxonomy" id="316274"/>
    <lineage>
        <taxon>Bacteria</taxon>
        <taxon>Bacillati</taxon>
        <taxon>Chloroflexota</taxon>
        <taxon>Chloroflexia</taxon>
        <taxon>Herpetosiphonales</taxon>
        <taxon>Herpetosiphonaceae</taxon>
        <taxon>Herpetosiphon</taxon>
    </lineage>
</organism>
<dbReference type="AlphaFoldDB" id="A9B6I9"/>
<dbReference type="KEGG" id="hau:Haur_0240"/>
<proteinExistence type="predicted"/>
<dbReference type="InParanoid" id="A9B6I9"/>